<gene>
    <name evidence="2" type="ORF">LTRI10_LOCUS50352</name>
</gene>
<dbReference type="AlphaFoldDB" id="A0AAV2GJP2"/>
<evidence type="ECO:0000313" key="2">
    <source>
        <dbReference type="EMBL" id="CAL1410970.1"/>
    </source>
</evidence>
<sequence>MGCGPLGKGVRQKKTEEGGVPHLLMNPRQQLISLGQTGGSSDGLQPGLVKDGLAWGGVDRGKLGVGPIRLGRAQWNHPSEHVLNEGGPNQTFATG</sequence>
<keyword evidence="3" id="KW-1185">Reference proteome</keyword>
<evidence type="ECO:0000313" key="3">
    <source>
        <dbReference type="Proteomes" id="UP001497516"/>
    </source>
</evidence>
<reference evidence="2 3" key="1">
    <citation type="submission" date="2024-04" db="EMBL/GenBank/DDBJ databases">
        <authorList>
            <person name="Fracassetti M."/>
        </authorList>
    </citation>
    <scope>NUCLEOTIDE SEQUENCE [LARGE SCALE GENOMIC DNA]</scope>
</reference>
<accession>A0AAV2GJP2</accession>
<dbReference type="EMBL" id="OZ034822">
    <property type="protein sequence ID" value="CAL1410970.1"/>
    <property type="molecule type" value="Genomic_DNA"/>
</dbReference>
<evidence type="ECO:0000256" key="1">
    <source>
        <dbReference type="SAM" id="MobiDB-lite"/>
    </source>
</evidence>
<name>A0AAV2GJP2_9ROSI</name>
<protein>
    <submittedName>
        <fullName evidence="2">Uncharacterized protein</fullName>
    </submittedName>
</protein>
<organism evidence="2 3">
    <name type="scientific">Linum trigynum</name>
    <dbReference type="NCBI Taxonomy" id="586398"/>
    <lineage>
        <taxon>Eukaryota</taxon>
        <taxon>Viridiplantae</taxon>
        <taxon>Streptophyta</taxon>
        <taxon>Embryophyta</taxon>
        <taxon>Tracheophyta</taxon>
        <taxon>Spermatophyta</taxon>
        <taxon>Magnoliopsida</taxon>
        <taxon>eudicotyledons</taxon>
        <taxon>Gunneridae</taxon>
        <taxon>Pentapetalae</taxon>
        <taxon>rosids</taxon>
        <taxon>fabids</taxon>
        <taxon>Malpighiales</taxon>
        <taxon>Linaceae</taxon>
        <taxon>Linum</taxon>
    </lineage>
</organism>
<feature type="region of interest" description="Disordered" evidence="1">
    <location>
        <begin position="1"/>
        <end position="22"/>
    </location>
</feature>
<proteinExistence type="predicted"/>
<dbReference type="Proteomes" id="UP001497516">
    <property type="component" value="Chromosome 9"/>
</dbReference>